<evidence type="ECO:0000313" key="5">
    <source>
        <dbReference type="EMBL" id="KAK1463388.1"/>
    </source>
</evidence>
<accession>A0AAI9XTN4</accession>
<comment type="similarity">
    <text evidence="1">Belongs to the GMC oxidoreductase family.</text>
</comment>
<sequence>MTKIPVLMAALGFLLTNIPGVISSSIPRSIAHSSILPRACDVKAEYDYVIVGGGTSGLTVADRLTESGEHTVLVIELGLFDNSSQVNTVTTGLLSWRNQSHTFNFSSVPQEGLNGRKINVIGGVMLGGSTGVNAMQVHRGQKEDYDRWGSYFSNESEWSWDGLLPYFKKAWNFHPPTPELTEQFDIKYDASFWGNSSGIHASFPTFHWPMLKTEVEAFKEIKGVDFPADSGAGDPGVFWYPTSFDPATVTRSMARRGHWDGIQAARDNYETITGHKVLKVLFDGDSEAETRTATGVSYVEANSTIAKGARIVKARKEVILATGSIHTPQILQRSGVGGRALLEAAGIDVVVDLPGVGQNFQDHPVGAGATFTFTNFDVHPDMTDLVNNQTFIDQAKAEFEANRTGTTSPSQRPYRETLTDTLHPLPGPLTIGAGNVATFLPFPVIAPSFEAITSAYESQSPSAHLPPNTDPTVIAGYAAQQTRFAAALRSPGAAFYNFFLRGSPTESNFVLLHPLSRGTISLNTSDPFFSEPIVDYRALSNPADLAVQIEFIRFTRRYFLQSATLARYEPVETVPGTNVTSDEALGEAVRRMISPTTFHPVGTAAMMPRALGGVVNEGLEVYGVLGLSVIDASVMPDLPGAYTQQTVYAVAEKVSESLMMSRGVKVDRFRGKRGLLTMF</sequence>
<organism evidence="5 6">
    <name type="scientific">Colletotrichum melonis</name>
    <dbReference type="NCBI Taxonomy" id="1209925"/>
    <lineage>
        <taxon>Eukaryota</taxon>
        <taxon>Fungi</taxon>
        <taxon>Dikarya</taxon>
        <taxon>Ascomycota</taxon>
        <taxon>Pezizomycotina</taxon>
        <taxon>Sordariomycetes</taxon>
        <taxon>Hypocreomycetidae</taxon>
        <taxon>Glomerellales</taxon>
        <taxon>Glomerellaceae</taxon>
        <taxon>Colletotrichum</taxon>
        <taxon>Colletotrichum acutatum species complex</taxon>
    </lineage>
</organism>
<evidence type="ECO:0000313" key="6">
    <source>
        <dbReference type="Proteomes" id="UP001239795"/>
    </source>
</evidence>
<dbReference type="GO" id="GO:0044550">
    <property type="term" value="P:secondary metabolite biosynthetic process"/>
    <property type="evidence" value="ECO:0007669"/>
    <property type="project" value="TreeGrafter"/>
</dbReference>
<reference evidence="5 6" key="1">
    <citation type="submission" date="2016-10" db="EMBL/GenBank/DDBJ databases">
        <title>The genome sequence of Colletotrichum fioriniae PJ7.</title>
        <authorList>
            <person name="Baroncelli R."/>
        </authorList>
    </citation>
    <scope>NUCLEOTIDE SEQUENCE [LARGE SCALE GENOMIC DNA]</scope>
    <source>
        <strain evidence="5">Col 31</strain>
    </source>
</reference>
<dbReference type="InterPro" id="IPR036188">
    <property type="entry name" value="FAD/NAD-bd_sf"/>
</dbReference>
<dbReference type="GO" id="GO:0050660">
    <property type="term" value="F:flavin adenine dinucleotide binding"/>
    <property type="evidence" value="ECO:0007669"/>
    <property type="project" value="InterPro"/>
</dbReference>
<dbReference type="PIRSF" id="PIRSF000137">
    <property type="entry name" value="Alcohol_oxidase"/>
    <property type="match status" value="1"/>
</dbReference>
<dbReference type="GO" id="GO:0016614">
    <property type="term" value="F:oxidoreductase activity, acting on CH-OH group of donors"/>
    <property type="evidence" value="ECO:0007669"/>
    <property type="project" value="InterPro"/>
</dbReference>
<dbReference type="Pfam" id="PF00732">
    <property type="entry name" value="GMC_oxred_N"/>
    <property type="match status" value="1"/>
</dbReference>
<evidence type="ECO:0000259" key="4">
    <source>
        <dbReference type="PROSITE" id="PS00624"/>
    </source>
</evidence>
<dbReference type="SUPFAM" id="SSF54373">
    <property type="entry name" value="FAD-linked reductases, C-terminal domain"/>
    <property type="match status" value="1"/>
</dbReference>
<dbReference type="InterPro" id="IPR000172">
    <property type="entry name" value="GMC_OxRdtase_N"/>
</dbReference>
<gene>
    <name evidence="5" type="ORF">CMEL01_13457</name>
</gene>
<keyword evidence="2" id="KW-0274">FAD</keyword>
<keyword evidence="2" id="KW-0285">Flavoprotein</keyword>
<comment type="cofactor">
    <cofactor evidence="2">
        <name>FAD</name>
        <dbReference type="ChEBI" id="CHEBI:57692"/>
    </cofactor>
</comment>
<dbReference type="PANTHER" id="PTHR11552:SF115">
    <property type="entry name" value="DEHYDROGENASE XPTC-RELATED"/>
    <property type="match status" value="1"/>
</dbReference>
<dbReference type="InterPro" id="IPR007867">
    <property type="entry name" value="GMC_OxRtase_C"/>
</dbReference>
<feature type="binding site" evidence="2">
    <location>
        <position position="277"/>
    </location>
    <ligand>
        <name>FAD</name>
        <dbReference type="ChEBI" id="CHEBI:57692"/>
    </ligand>
</feature>
<dbReference type="Pfam" id="PF05199">
    <property type="entry name" value="GMC_oxred_C"/>
    <property type="match status" value="1"/>
</dbReference>
<evidence type="ECO:0000256" key="2">
    <source>
        <dbReference type="PIRSR" id="PIRSR000137-2"/>
    </source>
</evidence>
<dbReference type="PANTHER" id="PTHR11552">
    <property type="entry name" value="GLUCOSE-METHANOL-CHOLINE GMC OXIDOREDUCTASE"/>
    <property type="match status" value="1"/>
</dbReference>
<feature type="binding site" evidence="2">
    <location>
        <begin position="55"/>
        <end position="56"/>
    </location>
    <ligand>
        <name>FAD</name>
        <dbReference type="ChEBI" id="CHEBI:57692"/>
    </ligand>
</feature>
<keyword evidence="6" id="KW-1185">Reference proteome</keyword>
<feature type="domain" description="Glucose-methanol-choline oxidoreductase N-terminal" evidence="4">
    <location>
        <begin position="323"/>
        <end position="337"/>
    </location>
</feature>
<dbReference type="SUPFAM" id="SSF51905">
    <property type="entry name" value="FAD/NAD(P)-binding domain"/>
    <property type="match status" value="1"/>
</dbReference>
<dbReference type="AlphaFoldDB" id="A0AAI9XTN4"/>
<dbReference type="Gene3D" id="3.30.560.10">
    <property type="entry name" value="Glucose Oxidase, domain 3"/>
    <property type="match status" value="1"/>
</dbReference>
<dbReference type="EMBL" id="MLGG01000007">
    <property type="protein sequence ID" value="KAK1463388.1"/>
    <property type="molecule type" value="Genomic_DNA"/>
</dbReference>
<feature type="chain" id="PRO_5042516980" evidence="3">
    <location>
        <begin position="24"/>
        <end position="679"/>
    </location>
</feature>
<dbReference type="Proteomes" id="UP001239795">
    <property type="component" value="Unassembled WGS sequence"/>
</dbReference>
<protein>
    <submittedName>
        <fullName evidence="5">Glucose oxidase</fullName>
    </submittedName>
</protein>
<dbReference type="Gene3D" id="3.50.50.60">
    <property type="entry name" value="FAD/NAD(P)-binding domain"/>
    <property type="match status" value="1"/>
</dbReference>
<comment type="caution">
    <text evidence="5">The sequence shown here is derived from an EMBL/GenBank/DDBJ whole genome shotgun (WGS) entry which is preliminary data.</text>
</comment>
<dbReference type="PROSITE" id="PS00624">
    <property type="entry name" value="GMC_OXRED_2"/>
    <property type="match status" value="1"/>
</dbReference>
<evidence type="ECO:0000256" key="1">
    <source>
        <dbReference type="ARBA" id="ARBA00010790"/>
    </source>
</evidence>
<keyword evidence="3" id="KW-0732">Signal</keyword>
<dbReference type="InterPro" id="IPR012132">
    <property type="entry name" value="GMC_OxRdtase"/>
</dbReference>
<feature type="signal peptide" evidence="3">
    <location>
        <begin position="1"/>
        <end position="23"/>
    </location>
</feature>
<name>A0AAI9XTN4_9PEZI</name>
<proteinExistence type="inferred from homology"/>
<evidence type="ECO:0000256" key="3">
    <source>
        <dbReference type="SAM" id="SignalP"/>
    </source>
</evidence>